<evidence type="ECO:0000313" key="2">
    <source>
        <dbReference type="Proteomes" id="UP000469440"/>
    </source>
</evidence>
<proteinExistence type="predicted"/>
<organism evidence="1 2">
    <name type="scientific">Caproicibacter fermentans</name>
    <dbReference type="NCBI Taxonomy" id="2576756"/>
    <lineage>
        <taxon>Bacteria</taxon>
        <taxon>Bacillati</taxon>
        <taxon>Bacillota</taxon>
        <taxon>Clostridia</taxon>
        <taxon>Eubacteriales</taxon>
        <taxon>Acutalibacteraceae</taxon>
        <taxon>Caproicibacter</taxon>
    </lineage>
</organism>
<evidence type="ECO:0000313" key="1">
    <source>
        <dbReference type="EMBL" id="MVB11994.1"/>
    </source>
</evidence>
<keyword evidence="2" id="KW-1185">Reference proteome</keyword>
<comment type="caution">
    <text evidence="1">The sequence shown here is derived from an EMBL/GenBank/DDBJ whole genome shotgun (WGS) entry which is preliminary data.</text>
</comment>
<dbReference type="Proteomes" id="UP000469440">
    <property type="component" value="Unassembled WGS sequence"/>
</dbReference>
<sequence length="300" mass="34284">MPIIKKADIALDDLALIGYDKLNEESFNRIVHFFLDDYKFEVMWNDPEPRIERLRKYKAVLSPQFSLYTEMPLALKVYNTFRNRWCGAYFQSKGLKVIPSLVWGEPNTFWFCFDGLEQGSIVAVSTIGMRKEKTLFLQGYTEMLKRIQPSAIICFGTPFEEMQGNIFAVDYAETNHFNTKDFSFYTIKGGGMASGRNSLPKNDSQLKHIFRNGKGHIPDTEANRALLSSVANDKGNYMGTDQFGNRWYSRLQSDGSQIWVETRKGIIREGGVNNPPKTWDPNTGFNSPIKPGGKNYAYII</sequence>
<accession>A0A6N8I1M8</accession>
<dbReference type="EMBL" id="VWXL01000078">
    <property type="protein sequence ID" value="MVB11994.1"/>
    <property type="molecule type" value="Genomic_DNA"/>
</dbReference>
<dbReference type="Pfam" id="PF14386">
    <property type="entry name" value="DUF4417"/>
    <property type="match status" value="1"/>
</dbReference>
<protein>
    <recommendedName>
        <fullName evidence="3">DUF4417 domain-containing protein</fullName>
    </recommendedName>
</protein>
<dbReference type="AlphaFoldDB" id="A0A6N8I1M8"/>
<reference evidence="1 2" key="1">
    <citation type="submission" date="2019-09" db="EMBL/GenBank/DDBJ databases">
        <title>Genome sequence of Clostridium sp. EA1.</title>
        <authorList>
            <person name="Poehlein A."/>
            <person name="Bengelsdorf F.R."/>
            <person name="Daniel R."/>
        </authorList>
    </citation>
    <scope>NUCLEOTIDE SEQUENCE [LARGE SCALE GENOMIC DNA]</scope>
    <source>
        <strain evidence="1 2">EA1</strain>
    </source>
</reference>
<evidence type="ECO:0008006" key="3">
    <source>
        <dbReference type="Google" id="ProtNLM"/>
    </source>
</evidence>
<name>A0A6N8I1M8_9FIRM</name>
<dbReference type="InterPro" id="IPR025530">
    <property type="entry name" value="DUF4417"/>
</dbReference>
<gene>
    <name evidence="1" type="ORF">CAFE_27230</name>
</gene>